<dbReference type="EMBL" id="DS268114">
    <property type="protein sequence ID" value="KMM73436.1"/>
    <property type="molecule type" value="Genomic_DNA"/>
</dbReference>
<feature type="compositionally biased region" description="Polar residues" evidence="1">
    <location>
        <begin position="433"/>
        <end position="442"/>
    </location>
</feature>
<feature type="compositionally biased region" description="Low complexity" evidence="1">
    <location>
        <begin position="277"/>
        <end position="293"/>
    </location>
</feature>
<evidence type="ECO:0000313" key="2">
    <source>
        <dbReference type="EMBL" id="KMM73436.1"/>
    </source>
</evidence>
<feature type="compositionally biased region" description="Basic and acidic residues" evidence="1">
    <location>
        <begin position="359"/>
        <end position="375"/>
    </location>
</feature>
<feature type="region of interest" description="Disordered" evidence="1">
    <location>
        <begin position="1"/>
        <end position="96"/>
    </location>
</feature>
<dbReference type="AlphaFoldDB" id="A0A0J6FJS7"/>
<feature type="compositionally biased region" description="Acidic residues" evidence="1">
    <location>
        <begin position="329"/>
        <end position="339"/>
    </location>
</feature>
<protein>
    <submittedName>
        <fullName evidence="2">Uncharacterized protein</fullName>
    </submittedName>
</protein>
<feature type="region of interest" description="Disordered" evidence="1">
    <location>
        <begin position="277"/>
        <end position="396"/>
    </location>
</feature>
<proteinExistence type="predicted"/>
<dbReference type="OrthoDB" id="3946700at2759"/>
<feature type="compositionally biased region" description="Low complexity" evidence="1">
    <location>
        <begin position="384"/>
        <end position="393"/>
    </location>
</feature>
<dbReference type="Proteomes" id="UP000054567">
    <property type="component" value="Unassembled WGS sequence"/>
</dbReference>
<feature type="compositionally biased region" description="Basic and acidic residues" evidence="1">
    <location>
        <begin position="227"/>
        <end position="239"/>
    </location>
</feature>
<evidence type="ECO:0000313" key="3">
    <source>
        <dbReference type="Proteomes" id="UP000054567"/>
    </source>
</evidence>
<feature type="region of interest" description="Disordered" evidence="1">
    <location>
        <begin position="175"/>
        <end position="245"/>
    </location>
</feature>
<feature type="compositionally biased region" description="Polar residues" evidence="1">
    <location>
        <begin position="184"/>
        <end position="194"/>
    </location>
</feature>
<organism evidence="2 3">
    <name type="scientific">Coccidioides posadasii RMSCC 3488</name>
    <dbReference type="NCBI Taxonomy" id="454284"/>
    <lineage>
        <taxon>Eukaryota</taxon>
        <taxon>Fungi</taxon>
        <taxon>Dikarya</taxon>
        <taxon>Ascomycota</taxon>
        <taxon>Pezizomycotina</taxon>
        <taxon>Eurotiomycetes</taxon>
        <taxon>Eurotiomycetidae</taxon>
        <taxon>Onygenales</taxon>
        <taxon>Onygenaceae</taxon>
        <taxon>Coccidioides</taxon>
    </lineage>
</organism>
<sequence>MGIPLVYEPVASRTEQNFKPDPSAVARSSIRRQNAIRRPRRNGAIISNSRNNRGSSTRWPLPHMLDAFTREAEREVNSRGSRSPRSDVAPTDDLGTWNSLNSITRHEMGQHLLRDSLRYSSPGHRMRIPRESSLRFEMPRPYWYGDFPQPAVPQVPRSRNAEASERVYLTPRFAPAHPVDGETISRSSTASPATVPNDGPDSNMPLLRRVGHRSVAASERRSRRRHVVDGLGDRERSLGPEEDEMHDSWETLLTTITPDDQLPSLDSSFTSATASASSALSRNSGPSNSSTASQTPLTSFGPDSPRMRIAFDDPFPEFSPNCEFLSSDSDSDTEAESEPDASMRVPGAMFGFTITRSSRPREGDQERRSQDRNDDSNNDTPVTSTSASFSSQSMHPDLQEVHAILDRLVRRDDIPDEWWATAGLSRTIRRELNNASTEDQDD</sequence>
<reference evidence="3" key="2">
    <citation type="journal article" date="2009" name="Genome Res.">
        <title>Comparative genomic analyses of the human fungal pathogens Coccidioides and their relatives.</title>
        <authorList>
            <person name="Sharpton T.J."/>
            <person name="Stajich J.E."/>
            <person name="Rounsley S.D."/>
            <person name="Gardner M.J."/>
            <person name="Wortman J.R."/>
            <person name="Jordar V.S."/>
            <person name="Maiti R."/>
            <person name="Kodira C.D."/>
            <person name="Neafsey D.E."/>
            <person name="Zeng Q."/>
            <person name="Hung C.-Y."/>
            <person name="McMahan C."/>
            <person name="Muszewska A."/>
            <person name="Grynberg M."/>
            <person name="Mandel M.A."/>
            <person name="Kellner E.M."/>
            <person name="Barker B.M."/>
            <person name="Galgiani J.N."/>
            <person name="Orbach M.J."/>
            <person name="Kirkland T.N."/>
            <person name="Cole G.T."/>
            <person name="Henn M.R."/>
            <person name="Birren B.W."/>
            <person name="Taylor J.W."/>
        </authorList>
    </citation>
    <scope>NUCLEOTIDE SEQUENCE [LARGE SCALE GENOMIC DNA]</scope>
    <source>
        <strain evidence="3">RMSCC 3488</strain>
    </source>
</reference>
<feature type="compositionally biased region" description="Basic and acidic residues" evidence="1">
    <location>
        <begin position="68"/>
        <end position="77"/>
    </location>
</feature>
<feature type="region of interest" description="Disordered" evidence="1">
    <location>
        <begin position="422"/>
        <end position="442"/>
    </location>
</feature>
<feature type="compositionally biased region" description="Low complexity" evidence="1">
    <location>
        <begin position="47"/>
        <end position="58"/>
    </location>
</feature>
<gene>
    <name evidence="2" type="ORF">CPAG_09725</name>
</gene>
<dbReference type="VEuPathDB" id="FungiDB:CPAG_09725"/>
<evidence type="ECO:0000256" key="1">
    <source>
        <dbReference type="SAM" id="MobiDB-lite"/>
    </source>
</evidence>
<reference evidence="2 3" key="1">
    <citation type="submission" date="2007-06" db="EMBL/GenBank/DDBJ databases">
        <title>The Genome Sequence of Coccidioides posadasii RMSCC_3488.</title>
        <authorList>
            <consortium name="Coccidioides Genome Resources Consortium"/>
            <consortium name="The Broad Institute Genome Sequencing Platform"/>
            <person name="Henn M.R."/>
            <person name="Sykes S."/>
            <person name="Young S."/>
            <person name="Jaffe D."/>
            <person name="Berlin A."/>
            <person name="Alvarez P."/>
            <person name="Butler J."/>
            <person name="Gnerre S."/>
            <person name="Grabherr M."/>
            <person name="Mauceli E."/>
            <person name="Brockman W."/>
            <person name="Kodira C."/>
            <person name="Alvarado L."/>
            <person name="Zeng Q."/>
            <person name="Crawford M."/>
            <person name="Antoine C."/>
            <person name="Devon K."/>
            <person name="Galgiani J."/>
            <person name="Orsborn K."/>
            <person name="Lewis M.L."/>
            <person name="Nusbaum C."/>
            <person name="Galagan J."/>
            <person name="Birren B."/>
        </authorList>
    </citation>
    <scope>NUCLEOTIDE SEQUENCE [LARGE SCALE GENOMIC DNA]</scope>
    <source>
        <strain evidence="2 3">RMSCC 3488</strain>
    </source>
</reference>
<reference evidence="3" key="3">
    <citation type="journal article" date="2010" name="Genome Res.">
        <title>Population genomic sequencing of Coccidioides fungi reveals recent hybridization and transposon control.</title>
        <authorList>
            <person name="Neafsey D.E."/>
            <person name="Barker B.M."/>
            <person name="Sharpton T.J."/>
            <person name="Stajich J.E."/>
            <person name="Park D.J."/>
            <person name="Whiston E."/>
            <person name="Hung C.-Y."/>
            <person name="McMahan C."/>
            <person name="White J."/>
            <person name="Sykes S."/>
            <person name="Heiman D."/>
            <person name="Young S."/>
            <person name="Zeng Q."/>
            <person name="Abouelleil A."/>
            <person name="Aftuck L."/>
            <person name="Bessette D."/>
            <person name="Brown A."/>
            <person name="FitzGerald M."/>
            <person name="Lui A."/>
            <person name="Macdonald J.P."/>
            <person name="Priest M."/>
            <person name="Orbach M.J."/>
            <person name="Galgiani J.N."/>
            <person name="Kirkland T.N."/>
            <person name="Cole G.T."/>
            <person name="Birren B.W."/>
            <person name="Henn M.R."/>
            <person name="Taylor J.W."/>
            <person name="Rounsley S.D."/>
        </authorList>
    </citation>
    <scope>NUCLEOTIDE SEQUENCE [LARGE SCALE GENOMIC DNA]</scope>
    <source>
        <strain evidence="3">RMSCC 3488</strain>
    </source>
</reference>
<name>A0A0J6FJS7_COCPO</name>
<accession>A0A0J6FJS7</accession>